<feature type="region of interest" description="Disordered" evidence="1">
    <location>
        <begin position="121"/>
        <end position="176"/>
    </location>
</feature>
<dbReference type="AlphaFoldDB" id="A0AAN8PJP6"/>
<feature type="region of interest" description="Disordered" evidence="1">
    <location>
        <begin position="300"/>
        <end position="337"/>
    </location>
</feature>
<dbReference type="EMBL" id="JAWJWE010000004">
    <property type="protein sequence ID" value="KAK6636092.1"/>
    <property type="molecule type" value="Genomic_DNA"/>
</dbReference>
<evidence type="ECO:0000256" key="1">
    <source>
        <dbReference type="SAM" id="MobiDB-lite"/>
    </source>
</evidence>
<reference evidence="2 3" key="1">
    <citation type="submission" date="2023-10" db="EMBL/GenBank/DDBJ databases">
        <title>Genomes of two closely related lineages of the louse Polyplax serrata with different host specificities.</title>
        <authorList>
            <person name="Martinu J."/>
            <person name="Tarabai H."/>
            <person name="Stefka J."/>
            <person name="Hypsa V."/>
        </authorList>
    </citation>
    <scope>NUCLEOTIDE SEQUENCE [LARGE SCALE GENOMIC DNA]</scope>
    <source>
        <strain evidence="2">HR10_N</strain>
    </source>
</reference>
<comment type="caution">
    <text evidence="2">The sequence shown here is derived from an EMBL/GenBank/DDBJ whole genome shotgun (WGS) entry which is preliminary data.</text>
</comment>
<name>A0AAN8PJP6_POLSC</name>
<protein>
    <submittedName>
        <fullName evidence="2">Uncharacterized protein</fullName>
    </submittedName>
</protein>
<accession>A0AAN8PJP6</accession>
<organism evidence="2 3">
    <name type="scientific">Polyplax serrata</name>
    <name type="common">Common mouse louse</name>
    <dbReference type="NCBI Taxonomy" id="468196"/>
    <lineage>
        <taxon>Eukaryota</taxon>
        <taxon>Metazoa</taxon>
        <taxon>Ecdysozoa</taxon>
        <taxon>Arthropoda</taxon>
        <taxon>Hexapoda</taxon>
        <taxon>Insecta</taxon>
        <taxon>Pterygota</taxon>
        <taxon>Neoptera</taxon>
        <taxon>Paraneoptera</taxon>
        <taxon>Psocodea</taxon>
        <taxon>Troctomorpha</taxon>
        <taxon>Phthiraptera</taxon>
        <taxon>Anoplura</taxon>
        <taxon>Polyplacidae</taxon>
        <taxon>Polyplax</taxon>
    </lineage>
</organism>
<sequence length="337" mass="38688">MIKLDKAKIKKRKTVEEMEMSKKAKKKLFFKSKKKVKYESRRISNSRENAAIFDDSTNTVTSSMSFFSFDSVPQENNQTLCGQKMQMQGKYPDLLELSQQSENLINNNLFCTVPRKWSYRTKKTRQVGSESQSPLLPGSSADSCDRNFLSANSRRPSVDSGGSSVNTSLPTSPGNLNQSAVLVNGLDGSPDFFGKTPKAVRYKTWKLEKFLKEHRTMNDPLSKMRENVNEEDNHKYRETSVEAFYSVNKKYLNDTNNFETPFCNGRVVTGEDNNNPRLKNKSKTETKEEMLLGEETAAFWSSSRTSRECEALVKRLTQPPKRWDDKPQEEEEEKEEK</sequence>
<feature type="compositionally biased region" description="Polar residues" evidence="1">
    <location>
        <begin position="149"/>
        <end position="176"/>
    </location>
</feature>
<evidence type="ECO:0000313" key="3">
    <source>
        <dbReference type="Proteomes" id="UP001372834"/>
    </source>
</evidence>
<evidence type="ECO:0000313" key="2">
    <source>
        <dbReference type="EMBL" id="KAK6636092.1"/>
    </source>
</evidence>
<feature type="compositionally biased region" description="Acidic residues" evidence="1">
    <location>
        <begin position="327"/>
        <end position="337"/>
    </location>
</feature>
<proteinExistence type="predicted"/>
<dbReference type="Proteomes" id="UP001372834">
    <property type="component" value="Unassembled WGS sequence"/>
</dbReference>
<gene>
    <name evidence="2" type="ORF">RUM43_009744</name>
</gene>